<dbReference type="Proteomes" id="UP000553766">
    <property type="component" value="Unassembled WGS sequence"/>
</dbReference>
<organism evidence="2 3">
    <name type="scientific">Rubricella aquisinus</name>
    <dbReference type="NCBI Taxonomy" id="2028108"/>
    <lineage>
        <taxon>Bacteria</taxon>
        <taxon>Pseudomonadati</taxon>
        <taxon>Pseudomonadota</taxon>
        <taxon>Alphaproteobacteria</taxon>
        <taxon>Rhodobacterales</taxon>
        <taxon>Paracoccaceae</taxon>
        <taxon>Rubricella</taxon>
    </lineage>
</organism>
<feature type="compositionally biased region" description="Basic and acidic residues" evidence="1">
    <location>
        <begin position="92"/>
        <end position="102"/>
    </location>
</feature>
<feature type="region of interest" description="Disordered" evidence="1">
    <location>
        <begin position="80"/>
        <end position="102"/>
    </location>
</feature>
<evidence type="ECO:0000313" key="3">
    <source>
        <dbReference type="Proteomes" id="UP000553766"/>
    </source>
</evidence>
<sequence length="102" mass="11096">MPKSFTPQIVTANDLMLGDVIYLTEGGWSRRHGDALVARSASEAQEMLATAQAQALKIVGPYLADTVLDDAGRPAPVHFREAFRTRGPSNYDHGKQADLRSV</sequence>
<comment type="caution">
    <text evidence="2">The sequence shown here is derived from an EMBL/GenBank/DDBJ whole genome shotgun (WGS) entry which is preliminary data.</text>
</comment>
<dbReference type="EMBL" id="JACIJS010000005">
    <property type="protein sequence ID" value="MBB5515859.1"/>
    <property type="molecule type" value="Genomic_DNA"/>
</dbReference>
<evidence type="ECO:0000313" key="2">
    <source>
        <dbReference type="EMBL" id="MBB5515859.1"/>
    </source>
</evidence>
<dbReference type="InterPro" id="IPR021270">
    <property type="entry name" value="DUF2849"/>
</dbReference>
<dbReference type="Pfam" id="PF11011">
    <property type="entry name" value="DUF2849"/>
    <property type="match status" value="1"/>
</dbReference>
<dbReference type="RefSeq" id="WP_184010929.1">
    <property type="nucleotide sequence ID" value="NZ_JACIJS010000005.1"/>
</dbReference>
<evidence type="ECO:0000256" key="1">
    <source>
        <dbReference type="SAM" id="MobiDB-lite"/>
    </source>
</evidence>
<reference evidence="2 3" key="1">
    <citation type="submission" date="2020-08" db="EMBL/GenBank/DDBJ databases">
        <title>Genomic Encyclopedia of Type Strains, Phase IV (KMG-IV): sequencing the most valuable type-strain genomes for metagenomic binning, comparative biology and taxonomic classification.</title>
        <authorList>
            <person name="Goeker M."/>
        </authorList>
    </citation>
    <scope>NUCLEOTIDE SEQUENCE [LARGE SCALE GENOMIC DNA]</scope>
    <source>
        <strain evidence="2 3">DSM 103377</strain>
    </source>
</reference>
<keyword evidence="3" id="KW-1185">Reference proteome</keyword>
<gene>
    <name evidence="2" type="ORF">FHS89_001879</name>
</gene>
<evidence type="ECO:0008006" key="4">
    <source>
        <dbReference type="Google" id="ProtNLM"/>
    </source>
</evidence>
<proteinExistence type="predicted"/>
<accession>A0A840WLC8</accession>
<dbReference type="AlphaFoldDB" id="A0A840WLC8"/>
<name>A0A840WLC8_9RHOB</name>
<protein>
    <recommendedName>
        <fullName evidence="4">DUF2849 domain-containing protein</fullName>
    </recommendedName>
</protein>